<feature type="domain" description="Fatty acid hydroxylase" evidence="7">
    <location>
        <begin position="153"/>
        <end position="285"/>
    </location>
</feature>
<feature type="transmembrane region" description="Helical" evidence="6">
    <location>
        <begin position="48"/>
        <end position="69"/>
    </location>
</feature>
<proteinExistence type="predicted"/>
<organism evidence="8 9">
    <name type="scientific">Paecilomyces lecythidis</name>
    <dbReference type="NCBI Taxonomy" id="3004212"/>
    <lineage>
        <taxon>Eukaryota</taxon>
        <taxon>Fungi</taxon>
        <taxon>Dikarya</taxon>
        <taxon>Ascomycota</taxon>
        <taxon>Pezizomycotina</taxon>
        <taxon>Eurotiomycetes</taxon>
        <taxon>Eurotiomycetidae</taxon>
        <taxon>Eurotiales</taxon>
        <taxon>Thermoascaceae</taxon>
        <taxon>Paecilomyces</taxon>
    </lineage>
</organism>
<gene>
    <name evidence="8" type="ORF">Plec18167_001034</name>
</gene>
<keyword evidence="4 6" id="KW-0472">Membrane</keyword>
<dbReference type="Proteomes" id="UP001583193">
    <property type="component" value="Unassembled WGS sequence"/>
</dbReference>
<keyword evidence="9" id="KW-1185">Reference proteome</keyword>
<evidence type="ECO:0000256" key="5">
    <source>
        <dbReference type="SAM" id="MobiDB-lite"/>
    </source>
</evidence>
<keyword evidence="2 6" id="KW-0812">Transmembrane</keyword>
<protein>
    <recommendedName>
        <fullName evidence="7">Fatty acid hydroxylase domain-containing protein</fullName>
    </recommendedName>
</protein>
<evidence type="ECO:0000256" key="6">
    <source>
        <dbReference type="SAM" id="Phobius"/>
    </source>
</evidence>
<keyword evidence="3 6" id="KW-1133">Transmembrane helix</keyword>
<dbReference type="PANTHER" id="PTHR11863">
    <property type="entry name" value="STEROL DESATURASE"/>
    <property type="match status" value="1"/>
</dbReference>
<comment type="caution">
    <text evidence="8">The sequence shown here is derived from an EMBL/GenBank/DDBJ whole genome shotgun (WGS) entry which is preliminary data.</text>
</comment>
<dbReference type="EMBL" id="JAVDPF010000002">
    <property type="protein sequence ID" value="KAL1885540.1"/>
    <property type="molecule type" value="Genomic_DNA"/>
</dbReference>
<name>A0ABR3YC30_9EURO</name>
<evidence type="ECO:0000256" key="3">
    <source>
        <dbReference type="ARBA" id="ARBA00022989"/>
    </source>
</evidence>
<accession>A0ABR3YC30</accession>
<evidence type="ECO:0000256" key="2">
    <source>
        <dbReference type="ARBA" id="ARBA00022692"/>
    </source>
</evidence>
<evidence type="ECO:0000313" key="9">
    <source>
        <dbReference type="Proteomes" id="UP001583193"/>
    </source>
</evidence>
<evidence type="ECO:0000313" key="8">
    <source>
        <dbReference type="EMBL" id="KAL1885540.1"/>
    </source>
</evidence>
<dbReference type="InterPro" id="IPR050307">
    <property type="entry name" value="Sterol_Desaturase_Related"/>
</dbReference>
<evidence type="ECO:0000256" key="4">
    <source>
        <dbReference type="ARBA" id="ARBA00023136"/>
    </source>
</evidence>
<feature type="region of interest" description="Disordered" evidence="5">
    <location>
        <begin position="313"/>
        <end position="343"/>
    </location>
</feature>
<feature type="transmembrane region" description="Helical" evidence="6">
    <location>
        <begin position="104"/>
        <end position="126"/>
    </location>
</feature>
<evidence type="ECO:0000256" key="1">
    <source>
        <dbReference type="ARBA" id="ARBA00004370"/>
    </source>
</evidence>
<sequence length="343" mass="38835">MDALFSIPVLSFLLIPAFSSYSTSLNILFFYMTWTTLVLSHPPLRVEIFGTLAVRLLFYLVPSLLFFLFDILTPSAAVVIKAHGETGLPAGSKRRKTSVKEAKVAGWSVLNLALGIAAQAGIEYVLTKVLGVRSALKISVKLPMPWGIVKDLVRGLLVREVLSYLIHRYILHSRNSRVSRKHRSWYHSLRAPYPLTAHYDHPLSYLISTFVPTYGSATLFRFHFVTYIIYLSIISMEETFAYSGYTIMPTNFFLGGIARRVDMHLLSDGEGNFGPWGILDWICGTTVGESIEDDIRDEMEEHEIEEKVRKAIQASRKKIRERNGTSSSKVTPNKGRSRRRRDS</sequence>
<evidence type="ECO:0000259" key="7">
    <source>
        <dbReference type="Pfam" id="PF04116"/>
    </source>
</evidence>
<comment type="subcellular location">
    <subcellularLocation>
        <location evidence="1">Membrane</location>
    </subcellularLocation>
</comment>
<reference evidence="8 9" key="1">
    <citation type="journal article" date="2024" name="IMA Fungus">
        <title>IMA Genome - F19 : A genome assembly and annotation guide to empower mycologists, including annotated draft genome sequences of Ceratocystis pirilliformis, Diaporthe australafricana, Fusarium ophioides, Paecilomyces lecythidis, and Sporothrix stenoceras.</title>
        <authorList>
            <person name="Aylward J."/>
            <person name="Wilson A.M."/>
            <person name="Visagie C.M."/>
            <person name="Spraker J."/>
            <person name="Barnes I."/>
            <person name="Buitendag C."/>
            <person name="Ceriani C."/>
            <person name="Del Mar Angel L."/>
            <person name="du Plessis D."/>
            <person name="Fuchs T."/>
            <person name="Gasser K."/>
            <person name="Kramer D."/>
            <person name="Li W."/>
            <person name="Munsamy K."/>
            <person name="Piso A."/>
            <person name="Price J.L."/>
            <person name="Sonnekus B."/>
            <person name="Thomas C."/>
            <person name="van der Nest A."/>
            <person name="van Dijk A."/>
            <person name="van Heerden A."/>
            <person name="van Vuuren N."/>
            <person name="Yilmaz N."/>
            <person name="Duong T.A."/>
            <person name="van der Merwe N.A."/>
            <person name="Wingfield M.J."/>
            <person name="Wingfield B.D."/>
        </authorList>
    </citation>
    <scope>NUCLEOTIDE SEQUENCE [LARGE SCALE GENOMIC DNA]</scope>
    <source>
        <strain evidence="8 9">CMW 18167</strain>
    </source>
</reference>
<dbReference type="Pfam" id="PF04116">
    <property type="entry name" value="FA_hydroxylase"/>
    <property type="match status" value="1"/>
</dbReference>
<dbReference type="InterPro" id="IPR006694">
    <property type="entry name" value="Fatty_acid_hydroxylase"/>
</dbReference>